<gene>
    <name evidence="2" type="ORF">KGQ19_16230</name>
</gene>
<dbReference type="EMBL" id="JAAFYZ010000048">
    <property type="protein sequence ID" value="MBS2548415.1"/>
    <property type="molecule type" value="Genomic_DNA"/>
</dbReference>
<organism evidence="2 3">
    <name type="scientific">Catenulispora pinistramenti</name>
    <dbReference type="NCBI Taxonomy" id="2705254"/>
    <lineage>
        <taxon>Bacteria</taxon>
        <taxon>Bacillati</taxon>
        <taxon>Actinomycetota</taxon>
        <taxon>Actinomycetes</taxon>
        <taxon>Catenulisporales</taxon>
        <taxon>Catenulisporaceae</taxon>
        <taxon>Catenulispora</taxon>
    </lineage>
</organism>
<dbReference type="Gene3D" id="3.40.710.10">
    <property type="entry name" value="DD-peptidase/beta-lactamase superfamily"/>
    <property type="match status" value="1"/>
</dbReference>
<protein>
    <submittedName>
        <fullName evidence="2">Serine hydrolase</fullName>
    </submittedName>
</protein>
<reference evidence="2 3" key="1">
    <citation type="submission" date="2020-02" db="EMBL/GenBank/DDBJ databases">
        <title>Acidophilic actinobacteria isolated from forest soil.</title>
        <authorList>
            <person name="Golinska P."/>
        </authorList>
    </citation>
    <scope>NUCLEOTIDE SEQUENCE [LARGE SCALE GENOMIC DNA]</scope>
    <source>
        <strain evidence="2 3">NL8</strain>
    </source>
</reference>
<dbReference type="PANTHER" id="PTHR35333:SF3">
    <property type="entry name" value="BETA-LACTAMASE-TYPE TRANSPEPTIDASE FOLD CONTAINING PROTEIN"/>
    <property type="match status" value="1"/>
</dbReference>
<dbReference type="InterPro" id="IPR000871">
    <property type="entry name" value="Beta-lactam_class-A"/>
</dbReference>
<dbReference type="InterPro" id="IPR045155">
    <property type="entry name" value="Beta-lactam_cat"/>
</dbReference>
<evidence type="ECO:0000313" key="2">
    <source>
        <dbReference type="EMBL" id="MBS2548415.1"/>
    </source>
</evidence>
<dbReference type="SUPFAM" id="SSF56601">
    <property type="entry name" value="beta-lactamase/transpeptidase-like"/>
    <property type="match status" value="1"/>
</dbReference>
<dbReference type="PANTHER" id="PTHR35333">
    <property type="entry name" value="BETA-LACTAMASE"/>
    <property type="match status" value="1"/>
</dbReference>
<dbReference type="Pfam" id="PF13354">
    <property type="entry name" value="Beta-lactamase2"/>
    <property type="match status" value="1"/>
</dbReference>
<dbReference type="Proteomes" id="UP000730482">
    <property type="component" value="Unassembled WGS sequence"/>
</dbReference>
<dbReference type="GO" id="GO:0016787">
    <property type="term" value="F:hydrolase activity"/>
    <property type="evidence" value="ECO:0007669"/>
    <property type="project" value="UniProtKB-KW"/>
</dbReference>
<sequence length="308" mass="32736">MDRAVNDVESELSAMFAEAGVRGFLYARDLDGPAAVGVSPDDPVCLASVFKIAVCLGYAVEAEAGRLSRTERLAVEQRFRDGGIGTSGFADPVELSLRDLALMMMSMSDNAATDVVLARVGLDRVNGLLAALGRTETHLIGGCVELLGSLREQLVGADTDTSTSTDEDLEAAMAARAAAGTLMELDVCTPLRTTRSTARDTAELLAQIWRDEAGPAQACQEVRTIMGRQIWPHRLSSGFDDSWRVGAKTGTLPGWRNEAGVVEHAGGGRYAVAVFTRCERPDFRNPSADRVIGQAAALAVGHLRSLSV</sequence>
<evidence type="ECO:0000259" key="1">
    <source>
        <dbReference type="Pfam" id="PF13354"/>
    </source>
</evidence>
<feature type="domain" description="Beta-lactamase class A catalytic" evidence="1">
    <location>
        <begin position="25"/>
        <end position="276"/>
    </location>
</feature>
<keyword evidence="2" id="KW-0378">Hydrolase</keyword>
<accession>A0ABS5KQX2</accession>
<dbReference type="InterPro" id="IPR012338">
    <property type="entry name" value="Beta-lactam/transpept-like"/>
</dbReference>
<name>A0ABS5KQX2_9ACTN</name>
<proteinExistence type="predicted"/>
<comment type="caution">
    <text evidence="2">The sequence shown here is derived from an EMBL/GenBank/DDBJ whole genome shotgun (WGS) entry which is preliminary data.</text>
</comment>
<evidence type="ECO:0000313" key="3">
    <source>
        <dbReference type="Proteomes" id="UP000730482"/>
    </source>
</evidence>
<keyword evidence="3" id="KW-1185">Reference proteome</keyword>